<dbReference type="Pfam" id="PF13460">
    <property type="entry name" value="NAD_binding_10"/>
    <property type="match status" value="1"/>
</dbReference>
<reference evidence="4" key="1">
    <citation type="journal article" date="2023" name="Commun. Biol.">
        <title>Genome analysis of Parmales, the sister group of diatoms, reveals the evolutionary specialization of diatoms from phago-mixotrophs to photoautotrophs.</title>
        <authorList>
            <person name="Ban H."/>
            <person name="Sato S."/>
            <person name="Yoshikawa S."/>
            <person name="Yamada K."/>
            <person name="Nakamura Y."/>
            <person name="Ichinomiya M."/>
            <person name="Sato N."/>
            <person name="Blanc-Mathieu R."/>
            <person name="Endo H."/>
            <person name="Kuwata A."/>
            <person name="Ogata H."/>
        </authorList>
    </citation>
    <scope>NUCLEOTIDE SEQUENCE [LARGE SCALE GENOMIC DNA]</scope>
    <source>
        <strain evidence="4">NIES 3701</strain>
    </source>
</reference>
<dbReference type="AlphaFoldDB" id="A0A9W7AAH6"/>
<dbReference type="Gene3D" id="3.40.50.720">
    <property type="entry name" value="NAD(P)-binding Rossmann-like Domain"/>
    <property type="match status" value="1"/>
</dbReference>
<dbReference type="PANTHER" id="PTHR15020:SF50">
    <property type="entry name" value="UPF0659 PROTEIN YMR090W"/>
    <property type="match status" value="1"/>
</dbReference>
<feature type="domain" description="NAD(P)-binding" evidence="2">
    <location>
        <begin position="63"/>
        <end position="235"/>
    </location>
</feature>
<dbReference type="EMBL" id="BRXY01000129">
    <property type="protein sequence ID" value="GMH69036.1"/>
    <property type="molecule type" value="Genomic_DNA"/>
</dbReference>
<feature type="chain" id="PRO_5040791286" description="NAD(P)-binding domain-containing protein" evidence="1">
    <location>
        <begin position="23"/>
        <end position="317"/>
    </location>
</feature>
<dbReference type="Proteomes" id="UP001165085">
    <property type="component" value="Unassembled WGS sequence"/>
</dbReference>
<evidence type="ECO:0000259" key="2">
    <source>
        <dbReference type="Pfam" id="PF13460"/>
    </source>
</evidence>
<dbReference type="OrthoDB" id="419598at2759"/>
<keyword evidence="1" id="KW-0732">Signal</keyword>
<organism evidence="3 4">
    <name type="scientific">Triparma strigata</name>
    <dbReference type="NCBI Taxonomy" id="1606541"/>
    <lineage>
        <taxon>Eukaryota</taxon>
        <taxon>Sar</taxon>
        <taxon>Stramenopiles</taxon>
        <taxon>Ochrophyta</taxon>
        <taxon>Bolidophyceae</taxon>
        <taxon>Parmales</taxon>
        <taxon>Triparmaceae</taxon>
        <taxon>Triparma</taxon>
    </lineage>
</organism>
<evidence type="ECO:0000313" key="4">
    <source>
        <dbReference type="Proteomes" id="UP001165085"/>
    </source>
</evidence>
<dbReference type="InterPro" id="IPR036291">
    <property type="entry name" value="NAD(P)-bd_dom_sf"/>
</dbReference>
<keyword evidence="4" id="KW-1185">Reference proteome</keyword>
<comment type="caution">
    <text evidence="3">The sequence shown here is derived from an EMBL/GenBank/DDBJ whole genome shotgun (WGS) entry which is preliminary data.</text>
</comment>
<dbReference type="PANTHER" id="PTHR15020">
    <property type="entry name" value="FLAVIN REDUCTASE-RELATED"/>
    <property type="match status" value="1"/>
</dbReference>
<proteinExistence type="predicted"/>
<accession>A0A9W7AAH6</accession>
<sequence length="317" mass="34208">MLQQLYIRFALTLLISTLPGESYVSTSNLRNSFKPLSIASRAKSPLFSTKFLTVDEDRVAVFGGTGGVGELITIGLRETGYRACPIARSAPRKDEQGRGLNLVDASVEDIIVALADCQGVVIATGTTAFPTARWKGGNTPENIDLKATEKILAAIKLINSERGVDDPSRIKKVLLLTSIGTNRRGDFPFIILNLFGVLDAKRASEENLMRAAKEANFSYVICRPGRLIGGPYTNLDLAALFKIESRVEDGGVTIEEGDTLIGDCSRDRAAMASVMALINGVAADIDFAIVDDDDSESLSRDDWGEEYGCLAGLDCKY</sequence>
<gene>
    <name evidence="3" type="ORF">TrST_g3213</name>
</gene>
<evidence type="ECO:0000256" key="1">
    <source>
        <dbReference type="SAM" id="SignalP"/>
    </source>
</evidence>
<dbReference type="SUPFAM" id="SSF51735">
    <property type="entry name" value="NAD(P)-binding Rossmann-fold domains"/>
    <property type="match status" value="1"/>
</dbReference>
<dbReference type="InterPro" id="IPR016040">
    <property type="entry name" value="NAD(P)-bd_dom"/>
</dbReference>
<evidence type="ECO:0000313" key="3">
    <source>
        <dbReference type="EMBL" id="GMH69036.1"/>
    </source>
</evidence>
<protein>
    <recommendedName>
        <fullName evidence="2">NAD(P)-binding domain-containing protein</fullName>
    </recommendedName>
</protein>
<feature type="signal peptide" evidence="1">
    <location>
        <begin position="1"/>
        <end position="22"/>
    </location>
</feature>
<name>A0A9W7AAH6_9STRA</name>